<proteinExistence type="predicted"/>
<evidence type="ECO:0000256" key="1">
    <source>
        <dbReference type="SAM" id="SignalP"/>
    </source>
</evidence>
<dbReference type="SUPFAM" id="SSF51126">
    <property type="entry name" value="Pectin lyase-like"/>
    <property type="match status" value="1"/>
</dbReference>
<dbReference type="RefSeq" id="WP_378998632.1">
    <property type="nucleotide sequence ID" value="NZ_JBHSMT010000026.1"/>
</dbReference>
<comment type="caution">
    <text evidence="3">The sequence shown here is derived from an EMBL/GenBank/DDBJ whole genome shotgun (WGS) entry which is preliminary data.</text>
</comment>
<dbReference type="Gene3D" id="2.160.20.10">
    <property type="entry name" value="Single-stranded right-handed beta-helix, Pectin lyase-like"/>
    <property type="match status" value="1"/>
</dbReference>
<dbReference type="InterPro" id="IPR008638">
    <property type="entry name" value="FhaB/CdiA-like_TPS"/>
</dbReference>
<dbReference type="SMART" id="SM00912">
    <property type="entry name" value="Haemagg_act"/>
    <property type="match status" value="1"/>
</dbReference>
<dbReference type="InterPro" id="IPR012334">
    <property type="entry name" value="Pectin_lyas_fold"/>
</dbReference>
<protein>
    <submittedName>
        <fullName evidence="3">Filamentous hemagglutinin N-terminal domain-containing protein</fullName>
    </submittedName>
</protein>
<keyword evidence="1" id="KW-0732">Signal</keyword>
<organism evidence="3 4">
    <name type="scientific">Paraherbaspirillum soli</name>
    <dbReference type="NCBI Taxonomy" id="631222"/>
    <lineage>
        <taxon>Bacteria</taxon>
        <taxon>Pseudomonadati</taxon>
        <taxon>Pseudomonadota</taxon>
        <taxon>Betaproteobacteria</taxon>
        <taxon>Burkholderiales</taxon>
        <taxon>Oxalobacteraceae</taxon>
        <taxon>Paraherbaspirillum</taxon>
    </lineage>
</organism>
<feature type="domain" description="Filamentous haemagglutinin FhaB/tRNA nuclease CdiA-like TPS" evidence="2">
    <location>
        <begin position="60"/>
        <end position="180"/>
    </location>
</feature>
<evidence type="ECO:0000313" key="4">
    <source>
        <dbReference type="Proteomes" id="UP001596045"/>
    </source>
</evidence>
<dbReference type="Pfam" id="PF05860">
    <property type="entry name" value="TPS"/>
    <property type="match status" value="1"/>
</dbReference>
<evidence type="ECO:0000313" key="3">
    <source>
        <dbReference type="EMBL" id="MFC5475398.1"/>
    </source>
</evidence>
<gene>
    <name evidence="3" type="ORF">ACFPM8_15670</name>
</gene>
<name>A0ABW0MBX2_9BURK</name>
<dbReference type="Proteomes" id="UP001596045">
    <property type="component" value="Unassembled WGS sequence"/>
</dbReference>
<reference evidence="4" key="1">
    <citation type="journal article" date="2019" name="Int. J. Syst. Evol. Microbiol.">
        <title>The Global Catalogue of Microorganisms (GCM) 10K type strain sequencing project: providing services to taxonomists for standard genome sequencing and annotation.</title>
        <authorList>
            <consortium name="The Broad Institute Genomics Platform"/>
            <consortium name="The Broad Institute Genome Sequencing Center for Infectious Disease"/>
            <person name="Wu L."/>
            <person name="Ma J."/>
        </authorList>
    </citation>
    <scope>NUCLEOTIDE SEQUENCE [LARGE SCALE GENOMIC DNA]</scope>
    <source>
        <strain evidence="4">JCM 17066</strain>
    </source>
</reference>
<sequence>MKRNQMTKTTAASTPFTRKKIVTALLALQPMIVMLYGPPAHAQLTPDANAAQQPGIAAAANGVPVLNITGPNAAGVSHNVFTDYNVGKTGLIVNNSNAAVDTQLGGRIAGNSQLGATPAQVILNEVTGSSPSLLNGSTEIAGQAAHLIVANPNGITANGAGFINASRVTLSTGKPVFDSDGYVTALDVTQGHILIEGDGLDARGSDRLDLVSRSLKLNAALHAKQLTVMTGVGRYDVEHNSYGKLQAPAGAATAQGDTPAVAIDVAQLGGMYADSIYLVARKAGVGVNVAGKLQSLAGDIVISSAGDVVFAAGSSVASIGGMLSTQSKLLSNAGKIVAQYGVHTSYGLVSNDGGSISSDADMRIGGTLDNTNGNIDARYITVFGKLDNKNGNIDARYIGADEVDNKNGSIHIRVGDVNDWAYEGSGILQTKKLDNTNGVMVTEHAYVDEIVNQGGHMEVNGQVGSYLDWAL</sequence>
<feature type="chain" id="PRO_5045928138" evidence="1">
    <location>
        <begin position="43"/>
        <end position="471"/>
    </location>
</feature>
<dbReference type="EMBL" id="JBHSMT010000026">
    <property type="protein sequence ID" value="MFC5475398.1"/>
    <property type="molecule type" value="Genomic_DNA"/>
</dbReference>
<dbReference type="InterPro" id="IPR011050">
    <property type="entry name" value="Pectin_lyase_fold/virulence"/>
</dbReference>
<accession>A0ABW0MBX2</accession>
<dbReference type="NCBIfam" id="TIGR01901">
    <property type="entry name" value="adhes_NPXG"/>
    <property type="match status" value="1"/>
</dbReference>
<evidence type="ECO:0000259" key="2">
    <source>
        <dbReference type="SMART" id="SM00912"/>
    </source>
</evidence>
<feature type="signal peptide" evidence="1">
    <location>
        <begin position="1"/>
        <end position="42"/>
    </location>
</feature>
<keyword evidence="4" id="KW-1185">Reference proteome</keyword>